<name>A0A8S2G634_9BILA</name>
<feature type="region of interest" description="Disordered" evidence="1">
    <location>
        <begin position="1"/>
        <end position="21"/>
    </location>
</feature>
<evidence type="ECO:0000313" key="3">
    <source>
        <dbReference type="EMBL" id="CAF4445107.1"/>
    </source>
</evidence>
<dbReference type="EMBL" id="CAJOBA010081774">
    <property type="protein sequence ID" value="CAF4445107.1"/>
    <property type="molecule type" value="Genomic_DNA"/>
</dbReference>
<evidence type="ECO:0000256" key="1">
    <source>
        <dbReference type="SAM" id="MobiDB-lite"/>
    </source>
</evidence>
<dbReference type="AlphaFoldDB" id="A0A8S2G634"/>
<feature type="non-terminal residue" evidence="2">
    <location>
        <position position="1"/>
    </location>
</feature>
<comment type="caution">
    <text evidence="2">The sequence shown here is derived from an EMBL/GenBank/DDBJ whole genome shotgun (WGS) entry which is preliminary data.</text>
</comment>
<dbReference type="Proteomes" id="UP000677228">
    <property type="component" value="Unassembled WGS sequence"/>
</dbReference>
<dbReference type="Proteomes" id="UP000682733">
    <property type="component" value="Unassembled WGS sequence"/>
</dbReference>
<sequence>YASSYKSYRSSATSPSPSVHSWHHTVCNGGNTLSLMPHRSATTLPTLMTIALHQRHKYEPGIERVSKTSKWYKPVEFITKGERI</sequence>
<organism evidence="2 4">
    <name type="scientific">Didymodactylos carnosus</name>
    <dbReference type="NCBI Taxonomy" id="1234261"/>
    <lineage>
        <taxon>Eukaryota</taxon>
        <taxon>Metazoa</taxon>
        <taxon>Spiralia</taxon>
        <taxon>Gnathifera</taxon>
        <taxon>Rotifera</taxon>
        <taxon>Eurotatoria</taxon>
        <taxon>Bdelloidea</taxon>
        <taxon>Philodinida</taxon>
        <taxon>Philodinidae</taxon>
        <taxon>Didymodactylos</taxon>
    </lineage>
</organism>
<evidence type="ECO:0000313" key="4">
    <source>
        <dbReference type="Proteomes" id="UP000677228"/>
    </source>
</evidence>
<accession>A0A8S2G634</accession>
<gene>
    <name evidence="2" type="ORF">OVA965_LOCUS43345</name>
    <name evidence="3" type="ORF">TMI583_LOCUS45568</name>
</gene>
<evidence type="ECO:0000313" key="2">
    <source>
        <dbReference type="EMBL" id="CAF1623781.1"/>
    </source>
</evidence>
<protein>
    <submittedName>
        <fullName evidence="2">Uncharacterized protein</fullName>
    </submittedName>
</protein>
<reference evidence="2" key="1">
    <citation type="submission" date="2021-02" db="EMBL/GenBank/DDBJ databases">
        <authorList>
            <person name="Nowell W R."/>
        </authorList>
    </citation>
    <scope>NUCLEOTIDE SEQUENCE</scope>
</reference>
<dbReference type="EMBL" id="CAJNOK010056695">
    <property type="protein sequence ID" value="CAF1623781.1"/>
    <property type="molecule type" value="Genomic_DNA"/>
</dbReference>
<proteinExistence type="predicted"/>
<feature type="compositionally biased region" description="Low complexity" evidence="1">
    <location>
        <begin position="1"/>
        <end position="20"/>
    </location>
</feature>